<evidence type="ECO:0000313" key="2">
    <source>
        <dbReference type="Proteomes" id="UP000233375"/>
    </source>
</evidence>
<dbReference type="AlphaFoldDB" id="A0A2N0Z2F6"/>
<dbReference type="EMBL" id="PISE01000021">
    <property type="protein sequence ID" value="PKG23677.1"/>
    <property type="molecule type" value="Genomic_DNA"/>
</dbReference>
<name>A0A2N0Z2F6_9BACI</name>
<reference evidence="1 2" key="1">
    <citation type="journal article" date="2003" name="Int. J. Syst. Evol. Microbiol.">
        <title>Bacillus nealsonii sp. nov., isolated from a spacecraft-assembly facility, whose spores are gamma-radiation resistant.</title>
        <authorList>
            <person name="Venkateswaran K."/>
            <person name="Kempf M."/>
            <person name="Chen F."/>
            <person name="Satomi M."/>
            <person name="Nicholson W."/>
            <person name="Kern R."/>
        </authorList>
    </citation>
    <scope>NUCLEOTIDE SEQUENCE [LARGE SCALE GENOMIC DNA]</scope>
    <source>
        <strain evidence="1 2">FO-92</strain>
    </source>
</reference>
<sequence>MRDVQILLFNKKEEIVIAADNSGGIGLKEQDVVKVDYETVAYFSFRVACMECMAAGGIPFSVILQNFCGEIAWNKLVVGIKKSIKEAGLEELAITGSTESNFALNQSAVGLTVLGKKGSKHKSLDMKKSKVAVIGSPLVGNEVMEEKEKIAPLSLFYPLVRARKYNLLPVGSKGILAELSVLLGKMEEREIHCALDINKSAGPSTCFLIEYEEEEEQTLRNLAGPYFHSISFIEK</sequence>
<dbReference type="RefSeq" id="WP_101177186.1">
    <property type="nucleotide sequence ID" value="NZ_PISE01000021.1"/>
</dbReference>
<keyword evidence="2" id="KW-1185">Reference proteome</keyword>
<keyword evidence="1" id="KW-0067">ATP-binding</keyword>
<organism evidence="1 2">
    <name type="scientific">Niallia nealsonii</name>
    <dbReference type="NCBI Taxonomy" id="115979"/>
    <lineage>
        <taxon>Bacteria</taxon>
        <taxon>Bacillati</taxon>
        <taxon>Bacillota</taxon>
        <taxon>Bacilli</taxon>
        <taxon>Bacillales</taxon>
        <taxon>Bacillaceae</taxon>
        <taxon>Niallia</taxon>
    </lineage>
</organism>
<protein>
    <submittedName>
        <fullName evidence="1">ATP-binding protein</fullName>
    </submittedName>
</protein>
<accession>A0A2N0Z2F6</accession>
<evidence type="ECO:0000313" key="1">
    <source>
        <dbReference type="EMBL" id="PKG23677.1"/>
    </source>
</evidence>
<dbReference type="GO" id="GO:0005524">
    <property type="term" value="F:ATP binding"/>
    <property type="evidence" value="ECO:0007669"/>
    <property type="project" value="UniProtKB-KW"/>
</dbReference>
<dbReference type="OrthoDB" id="9805740at2"/>
<dbReference type="Proteomes" id="UP000233375">
    <property type="component" value="Unassembled WGS sequence"/>
</dbReference>
<gene>
    <name evidence="1" type="ORF">CWS01_10670</name>
</gene>
<comment type="caution">
    <text evidence="1">The sequence shown here is derived from an EMBL/GenBank/DDBJ whole genome shotgun (WGS) entry which is preliminary data.</text>
</comment>
<proteinExistence type="predicted"/>
<keyword evidence="1" id="KW-0547">Nucleotide-binding</keyword>